<evidence type="ECO:0000256" key="1">
    <source>
        <dbReference type="ARBA" id="ARBA00004571"/>
    </source>
</evidence>
<reference evidence="15 16" key="1">
    <citation type="submission" date="2020-08" db="EMBL/GenBank/DDBJ databases">
        <title>Genomic Encyclopedia of Type Strains, Phase IV (KMG-IV): sequencing the most valuable type-strain genomes for metagenomic binning, comparative biology and taxonomic classification.</title>
        <authorList>
            <person name="Goeker M."/>
        </authorList>
    </citation>
    <scope>NUCLEOTIDE SEQUENCE [LARGE SCALE GENOMIC DNA]</scope>
    <source>
        <strain evidence="15 16">DSM 26736</strain>
    </source>
</reference>
<feature type="domain" description="TonB-dependent receptor-like beta-barrel" evidence="13">
    <location>
        <begin position="509"/>
        <end position="1083"/>
    </location>
</feature>
<dbReference type="PANTHER" id="PTHR47234:SF2">
    <property type="entry name" value="TONB-DEPENDENT RECEPTOR"/>
    <property type="match status" value="1"/>
</dbReference>
<evidence type="ECO:0000256" key="3">
    <source>
        <dbReference type="ARBA" id="ARBA00022452"/>
    </source>
</evidence>
<keyword evidence="7 9" id="KW-0472">Membrane</keyword>
<comment type="subcellular location">
    <subcellularLocation>
        <location evidence="1 9">Cell outer membrane</location>
        <topology evidence="1 9">Multi-pass membrane protein</topology>
    </subcellularLocation>
</comment>
<protein>
    <submittedName>
        <fullName evidence="15">Outer membrane receptor protein involved in Fe transport</fullName>
    </submittedName>
</protein>
<evidence type="ECO:0000256" key="4">
    <source>
        <dbReference type="ARBA" id="ARBA00022692"/>
    </source>
</evidence>
<evidence type="ECO:0000256" key="11">
    <source>
        <dbReference type="RuleBase" id="RU003357"/>
    </source>
</evidence>
<keyword evidence="2 9" id="KW-0813">Transport</keyword>
<dbReference type="AlphaFoldDB" id="A0A840YAI1"/>
<dbReference type="EMBL" id="JACIJF010000003">
    <property type="protein sequence ID" value="MBB5710347.1"/>
    <property type="molecule type" value="Genomic_DNA"/>
</dbReference>
<dbReference type="InterPro" id="IPR039426">
    <property type="entry name" value="TonB-dep_rcpt-like"/>
</dbReference>
<keyword evidence="4 9" id="KW-0812">Transmembrane</keyword>
<dbReference type="PROSITE" id="PS01156">
    <property type="entry name" value="TONB_DEPENDENT_REC_2"/>
    <property type="match status" value="1"/>
</dbReference>
<feature type="short sequence motif" description="TonB C-terminal box" evidence="10">
    <location>
        <begin position="1110"/>
        <end position="1127"/>
    </location>
</feature>
<dbReference type="GO" id="GO:0009279">
    <property type="term" value="C:cell outer membrane"/>
    <property type="evidence" value="ECO:0007669"/>
    <property type="project" value="UniProtKB-SubCell"/>
</dbReference>
<dbReference type="RefSeq" id="WP_184086158.1">
    <property type="nucleotide sequence ID" value="NZ_JACIJF010000003.1"/>
</dbReference>
<name>A0A840YAI1_9SPHN</name>
<dbReference type="Pfam" id="PF07715">
    <property type="entry name" value="Plug"/>
    <property type="match status" value="1"/>
</dbReference>
<evidence type="ECO:0000259" key="13">
    <source>
        <dbReference type="Pfam" id="PF00593"/>
    </source>
</evidence>
<gene>
    <name evidence="15" type="ORF">FHT02_001575</name>
</gene>
<evidence type="ECO:0000256" key="12">
    <source>
        <dbReference type="SAM" id="SignalP"/>
    </source>
</evidence>
<comment type="caution">
    <text evidence="15">The sequence shown here is derived from an EMBL/GenBank/DDBJ whole genome shotgun (WGS) entry which is preliminary data.</text>
</comment>
<keyword evidence="6 11" id="KW-0798">TonB box</keyword>
<dbReference type="Proteomes" id="UP000527143">
    <property type="component" value="Unassembled WGS sequence"/>
</dbReference>
<evidence type="ECO:0000256" key="9">
    <source>
        <dbReference type="PROSITE-ProRule" id="PRU01360"/>
    </source>
</evidence>
<dbReference type="PROSITE" id="PS52016">
    <property type="entry name" value="TONB_DEPENDENT_REC_3"/>
    <property type="match status" value="1"/>
</dbReference>
<evidence type="ECO:0000259" key="14">
    <source>
        <dbReference type="Pfam" id="PF07715"/>
    </source>
</evidence>
<evidence type="ECO:0000256" key="2">
    <source>
        <dbReference type="ARBA" id="ARBA00022448"/>
    </source>
</evidence>
<sequence>MKISNLMGATALASAAFLFPQIALAQASQPIEAAPCNEDPNGDPNCVQDATGAEAESGTVTITGSRIRRPNLESTVPVTSLSGEQFFAQGDSNIGDTLNELPQLRSTFSQQNPGLGIGIAGLNLLDLRGLGTARTLVLVNGRRHVAADILNNAVSPDINSIPNDLIERVDIVTGGNSAIYGSDAIAGVVNFVLRRDFDGVQVRGQTGISPDGFGANQYISGMVGQNFAEGRGNVTLHAEYSNQDRVFGSELPWLRRVDGTAVVDVDPSGLPNGSDGFPDSIFLRDIRSASINRFGLVPINQSAAQAGCGIGAGASNGATSSVGGTPFNCTYLFQPDGAFVTQTGSRYGTGVIGGILGGNGQTGREGKLLSIQPEVKRYNFNLLAHFAISEAFEPFVEAKYTRVDAVGNNASPTGIQGTFSQFDFRERTRLDNPFLTPAQRTQIANLLLASGCNPSLQVSCAAARSTTAGQGTGGQLNAADIAAINAGTYRFVTARSLEDVGNRDEVFRRDTYRIVGGVRGTFNEDWGYEVSLNYGKFEQTVDTNGYVDRQRFMLALDAGRNPVTGAVQCRSQFDPTAAVAFDSGAFRTGAASRTSPGQPGRLASDIAACVAYNPFGAANNQAAVDYFTRRAHTDASLEQFVASAFVSGDLSQLFELPGGPIGFAIGAEYRREDGTYFDDAFVGEGNAAAGTQSNTNAVVIGNFDPPAFVVKELFGELRLPLVKDVFLLHELSLSGAARVADYNNATGTVWTYNAGVDWAPVQDLRLRANYSRAVRSPNLSELYFPPVANFAPGFVDPCSPNQLANNPNRPANCLAQVGGNAAILAGIPNVTQSLAVISGSNPNLEEEKSSSWTFGGVFQPRFVPGLSLSVDYYNIKVENVIVSLGAQAIANNCVDQPTTDNVFCSLFQRYLGPTPGPLAEVQGQIAGNTLIQAGVNFAARKRRGIDTNLAYRTNLGGDVTLSTNVIYTHNLQISNFENPALPDFENRVLGELGDPKDEFRWDTDIGIGAFTLGYRMRYIGPMYTSLYENFQPLPSACSTPTTCPPNNLDVVSPEEFPSVFYHDLRFAYLVNKKFEFYVGADNILNTHPPLGLSGTGTVGANGDRGTGNAAIYDAFGRKVYAGFRARF</sequence>
<evidence type="ECO:0000256" key="10">
    <source>
        <dbReference type="PROSITE-ProRule" id="PRU10144"/>
    </source>
</evidence>
<keyword evidence="15" id="KW-0675">Receptor</keyword>
<dbReference type="InterPro" id="IPR010917">
    <property type="entry name" value="TonB_rcpt_CS"/>
</dbReference>
<dbReference type="SUPFAM" id="SSF56935">
    <property type="entry name" value="Porins"/>
    <property type="match status" value="1"/>
</dbReference>
<keyword evidence="8 9" id="KW-0998">Cell outer membrane</keyword>
<dbReference type="InterPro" id="IPR012910">
    <property type="entry name" value="Plug_dom"/>
</dbReference>
<accession>A0A840YAI1</accession>
<evidence type="ECO:0000313" key="16">
    <source>
        <dbReference type="Proteomes" id="UP000527143"/>
    </source>
</evidence>
<evidence type="ECO:0000313" key="15">
    <source>
        <dbReference type="EMBL" id="MBB5710347.1"/>
    </source>
</evidence>
<organism evidence="15 16">
    <name type="scientific">Sphingomonas xinjiangensis</name>
    <dbReference type="NCBI Taxonomy" id="643568"/>
    <lineage>
        <taxon>Bacteria</taxon>
        <taxon>Pseudomonadati</taxon>
        <taxon>Pseudomonadota</taxon>
        <taxon>Alphaproteobacteria</taxon>
        <taxon>Sphingomonadales</taxon>
        <taxon>Sphingomonadaceae</taxon>
        <taxon>Sphingomonas</taxon>
    </lineage>
</organism>
<feature type="domain" description="TonB-dependent receptor plug" evidence="14">
    <location>
        <begin position="72"/>
        <end position="188"/>
    </location>
</feature>
<dbReference type="PANTHER" id="PTHR47234">
    <property type="match status" value="1"/>
</dbReference>
<evidence type="ECO:0000256" key="5">
    <source>
        <dbReference type="ARBA" id="ARBA00022729"/>
    </source>
</evidence>
<dbReference type="Pfam" id="PF00593">
    <property type="entry name" value="TonB_dep_Rec_b-barrel"/>
    <property type="match status" value="1"/>
</dbReference>
<dbReference type="Gene3D" id="2.170.130.10">
    <property type="entry name" value="TonB-dependent receptor, plug domain"/>
    <property type="match status" value="1"/>
</dbReference>
<evidence type="ECO:0000256" key="7">
    <source>
        <dbReference type="ARBA" id="ARBA00023136"/>
    </source>
</evidence>
<feature type="signal peptide" evidence="12">
    <location>
        <begin position="1"/>
        <end position="25"/>
    </location>
</feature>
<evidence type="ECO:0000256" key="8">
    <source>
        <dbReference type="ARBA" id="ARBA00023237"/>
    </source>
</evidence>
<keyword evidence="5 12" id="KW-0732">Signal</keyword>
<comment type="similarity">
    <text evidence="9 11">Belongs to the TonB-dependent receptor family.</text>
</comment>
<dbReference type="Gene3D" id="2.40.170.20">
    <property type="entry name" value="TonB-dependent receptor, beta-barrel domain"/>
    <property type="match status" value="1"/>
</dbReference>
<evidence type="ECO:0000256" key="6">
    <source>
        <dbReference type="ARBA" id="ARBA00023077"/>
    </source>
</evidence>
<keyword evidence="16" id="KW-1185">Reference proteome</keyword>
<feature type="chain" id="PRO_5032482651" evidence="12">
    <location>
        <begin position="26"/>
        <end position="1127"/>
    </location>
</feature>
<dbReference type="InterPro" id="IPR037066">
    <property type="entry name" value="Plug_dom_sf"/>
</dbReference>
<dbReference type="InterPro" id="IPR000531">
    <property type="entry name" value="Beta-barrel_TonB"/>
</dbReference>
<keyword evidence="3 9" id="KW-1134">Transmembrane beta strand</keyword>
<dbReference type="InterPro" id="IPR036942">
    <property type="entry name" value="Beta-barrel_TonB_sf"/>
</dbReference>
<proteinExistence type="inferred from homology"/>